<name>A0A2H0YYM2_9BACT</name>
<dbReference type="Proteomes" id="UP000228687">
    <property type="component" value="Unassembled WGS sequence"/>
</dbReference>
<comment type="caution">
    <text evidence="1">The sequence shown here is derived from an EMBL/GenBank/DDBJ whole genome shotgun (WGS) entry which is preliminary data.</text>
</comment>
<dbReference type="EMBL" id="PEXT01000008">
    <property type="protein sequence ID" value="PIS43598.1"/>
    <property type="molecule type" value="Genomic_DNA"/>
</dbReference>
<evidence type="ECO:0000313" key="1">
    <source>
        <dbReference type="EMBL" id="PIS43598.1"/>
    </source>
</evidence>
<gene>
    <name evidence="1" type="ORF">COT23_00380</name>
</gene>
<dbReference type="AlphaFoldDB" id="A0A2H0YYM2"/>
<proteinExistence type="predicted"/>
<accession>A0A2H0YYM2</accession>
<reference evidence="2" key="1">
    <citation type="submission" date="2017-09" db="EMBL/GenBank/DDBJ databases">
        <title>Depth-based differentiation of microbial function through sediment-hosted aquifers and enrichment of novel symbionts in the deep terrestrial subsurface.</title>
        <authorList>
            <person name="Probst A.J."/>
            <person name="Ladd B."/>
            <person name="Jarett J.K."/>
            <person name="Geller-Mcgrath D.E."/>
            <person name="Sieber C.M.K."/>
            <person name="Emerson J.B."/>
            <person name="Anantharaman K."/>
            <person name="Thomas B.C."/>
            <person name="Malmstrom R."/>
            <person name="Stieglmeier M."/>
            <person name="Klingl A."/>
            <person name="Woyke T."/>
            <person name="Ryan C.M."/>
            <person name="Banfield J.F."/>
        </authorList>
    </citation>
    <scope>NUCLEOTIDE SEQUENCE [LARGE SCALE GENOMIC DNA]</scope>
</reference>
<sequence>MAGPWPETLKVDTCTFTFRRLKDEILFNPIGTVFKDNYSIASLERAFLDTIYLFPNYHFDNVSSLDWEKCFELAPMYKNKQMMKRLYAYHKNYAQ</sequence>
<evidence type="ECO:0000313" key="2">
    <source>
        <dbReference type="Proteomes" id="UP000228687"/>
    </source>
</evidence>
<organism evidence="1 2">
    <name type="scientific">Candidatus Kaiserbacteria bacterium CG08_land_8_20_14_0_20_50_21</name>
    <dbReference type="NCBI Taxonomy" id="1974604"/>
    <lineage>
        <taxon>Bacteria</taxon>
        <taxon>Candidatus Kaiseribacteriota</taxon>
    </lineage>
</organism>
<protein>
    <submittedName>
        <fullName evidence="1">Uncharacterized protein</fullName>
    </submittedName>
</protein>